<evidence type="ECO:0000313" key="3">
    <source>
        <dbReference type="Proteomes" id="UP000032671"/>
    </source>
</evidence>
<comment type="caution">
    <text evidence="1">The sequence shown here is derived from an EMBL/GenBank/DDBJ whole genome shotgun (WGS) entry which is preliminary data.</text>
</comment>
<dbReference type="AlphaFoldDB" id="A0A0D6N792"/>
<protein>
    <recommendedName>
        <fullName evidence="5">Integrase</fullName>
    </recommendedName>
</protein>
<dbReference type="EMBL" id="BJVU01000019">
    <property type="protein sequence ID" value="GEL60001.1"/>
    <property type="molecule type" value="Genomic_DNA"/>
</dbReference>
<sequence>MTFHSLRHTVSTKLKKQEALIREIYIDTVLGHEAFRTALAEDGLTMREGDRTDKLLRLRTY</sequence>
<dbReference type="Proteomes" id="UP000321891">
    <property type="component" value="Unassembled WGS sequence"/>
</dbReference>
<accession>A0A0D6N792</accession>
<reference evidence="1 3" key="1">
    <citation type="submission" date="2012-11" db="EMBL/GenBank/DDBJ databases">
        <title>Whole genome sequence of Acetobacter cibinongensis 4H-1.</title>
        <authorList>
            <person name="Azuma Y."/>
            <person name="Higashiura N."/>
            <person name="Hirakawa H."/>
            <person name="Matsushita K."/>
        </authorList>
    </citation>
    <scope>NUCLEOTIDE SEQUENCE [LARGE SCALE GENOMIC DNA]</scope>
    <source>
        <strain evidence="1 3">4H-1</strain>
    </source>
</reference>
<name>A0A0D6N792_9PROT</name>
<evidence type="ECO:0000313" key="1">
    <source>
        <dbReference type="EMBL" id="GAN61433.1"/>
    </source>
</evidence>
<dbReference type="Proteomes" id="UP000032671">
    <property type="component" value="Unassembled WGS sequence"/>
</dbReference>
<evidence type="ECO:0008006" key="5">
    <source>
        <dbReference type="Google" id="ProtNLM"/>
    </source>
</evidence>
<proteinExistence type="predicted"/>
<organism evidence="1 3">
    <name type="scientific">Acetobacter cibinongensis</name>
    <dbReference type="NCBI Taxonomy" id="146475"/>
    <lineage>
        <taxon>Bacteria</taxon>
        <taxon>Pseudomonadati</taxon>
        <taxon>Pseudomonadota</taxon>
        <taxon>Alphaproteobacteria</taxon>
        <taxon>Acetobacterales</taxon>
        <taxon>Acetobacteraceae</taxon>
        <taxon>Acetobacter</taxon>
    </lineage>
</organism>
<accession>A0A6N3SRH8</accession>
<evidence type="ECO:0000313" key="4">
    <source>
        <dbReference type="Proteomes" id="UP000321891"/>
    </source>
</evidence>
<keyword evidence="4" id="KW-1185">Reference proteome</keyword>
<gene>
    <name evidence="1" type="ORF">Abci_024_002</name>
    <name evidence="2" type="ORF">ACI01nite_26030</name>
</gene>
<evidence type="ECO:0000313" key="2">
    <source>
        <dbReference type="EMBL" id="GEL60001.1"/>
    </source>
</evidence>
<dbReference type="EMBL" id="BAMV01000024">
    <property type="protein sequence ID" value="GAN61433.1"/>
    <property type="molecule type" value="Genomic_DNA"/>
</dbReference>
<reference evidence="2 4" key="2">
    <citation type="submission" date="2019-07" db="EMBL/GenBank/DDBJ databases">
        <title>Whole genome shotgun sequence of Acetobacter cibinongensis NBRC 16605.</title>
        <authorList>
            <person name="Hosoyama A."/>
            <person name="Uohara A."/>
            <person name="Ohji S."/>
            <person name="Ichikawa N."/>
        </authorList>
    </citation>
    <scope>NUCLEOTIDE SEQUENCE [LARGE SCALE GENOMIC DNA]</scope>
    <source>
        <strain evidence="2 4">NBRC 16605</strain>
    </source>
</reference>